<feature type="transmembrane region" description="Helical" evidence="6">
    <location>
        <begin position="234"/>
        <end position="252"/>
    </location>
</feature>
<gene>
    <name evidence="7" type="ORF">DesfrDRAFT_1274</name>
</gene>
<feature type="transmembrane region" description="Helical" evidence="6">
    <location>
        <begin position="52"/>
        <end position="77"/>
    </location>
</feature>
<evidence type="ECO:0000256" key="6">
    <source>
        <dbReference type="SAM" id="Phobius"/>
    </source>
</evidence>
<feature type="transmembrane region" description="Helical" evidence="6">
    <location>
        <begin position="118"/>
        <end position="137"/>
    </location>
</feature>
<accession>E1JUH5</accession>
<reference evidence="7 8" key="1">
    <citation type="submission" date="2010-08" db="EMBL/GenBank/DDBJ databases">
        <title>The draft genome of Desulfovibrio fructosovorans JJ.</title>
        <authorList>
            <consortium name="US DOE Joint Genome Institute (JGI-PGF)"/>
            <person name="Lucas S."/>
            <person name="Copeland A."/>
            <person name="Lapidus A."/>
            <person name="Cheng J.-F."/>
            <person name="Bruce D."/>
            <person name="Goodwin L."/>
            <person name="Pitluck S."/>
            <person name="Land M.L."/>
            <person name="Hauser L."/>
            <person name="Chang Y.-J."/>
            <person name="Jeffries C."/>
            <person name="Wall J.D."/>
            <person name="Stahl D.A."/>
            <person name="Arkin A.P."/>
            <person name="Dehal P."/>
            <person name="Stolyar S.M."/>
            <person name="Hazen T.C."/>
            <person name="Woyke T.J."/>
        </authorList>
    </citation>
    <scope>NUCLEOTIDE SEQUENCE [LARGE SCALE GENOMIC DNA]</scope>
    <source>
        <strain evidence="7 8">JJ</strain>
    </source>
</reference>
<feature type="transmembrane region" description="Helical" evidence="6">
    <location>
        <begin position="157"/>
        <end position="181"/>
    </location>
</feature>
<keyword evidence="5 6" id="KW-0472">Membrane</keyword>
<dbReference type="Pfam" id="PF03631">
    <property type="entry name" value="Virul_fac_BrkB"/>
    <property type="match status" value="1"/>
</dbReference>
<feature type="transmembrane region" description="Helical" evidence="6">
    <location>
        <begin position="202"/>
        <end position="222"/>
    </location>
</feature>
<keyword evidence="4 6" id="KW-1133">Transmembrane helix</keyword>
<dbReference type="Proteomes" id="UP000006250">
    <property type="component" value="Unassembled WGS sequence"/>
</dbReference>
<dbReference type="InterPro" id="IPR036388">
    <property type="entry name" value="WH-like_DNA-bd_sf"/>
</dbReference>
<dbReference type="PANTHER" id="PTHR30213:SF0">
    <property type="entry name" value="UPF0761 MEMBRANE PROTEIN YIHY"/>
    <property type="match status" value="1"/>
</dbReference>
<evidence type="ECO:0000256" key="4">
    <source>
        <dbReference type="ARBA" id="ARBA00022989"/>
    </source>
</evidence>
<dbReference type="STRING" id="596151.DesfrDRAFT_1274"/>
<comment type="subcellular location">
    <subcellularLocation>
        <location evidence="1">Cell membrane</location>
        <topology evidence="1">Multi-pass membrane protein</topology>
    </subcellularLocation>
</comment>
<keyword evidence="8" id="KW-1185">Reference proteome</keyword>
<sequence length="448" mass="48157">MAGSDASHRAASLAAAIGKAFTSGRLPEQSPLPPWLGPFFHVLHLFLKNHGLSLAAALSYTTVLSIVPFLAVAFSVAKGLGFYDSPQVHDLLMRITAGRAEVVEQIQLYIQNTNVKTLGAIGTVLLLVTAVSLVSTIEGAINAAWDIGVKRGFVTRFTSYLLLIIICPPLLFAAVSAMAAVQDASLTRRLLEFSLVQDVERIVLSVAPVLIVWTVFFVLYQFLPNTRVKPRCALIGAFCAGTLWQLVQWAYIKFQFGAAGYNAIYGSFAQIPLLLLWLYISWAIVLLGAQISHTAQRYGVFLRQSRADGLVQSHRHALALFLLLLAARAAARRRLLPDITRQATLLGLPEPSVAGLWQAMAASGLAVAADGTNGRTFVPLARPQDVTLADVARALDGNDAPPPAGLVRDYPLLARLCTLAGQSDRTESLASLEARFAADLDAALPAKI</sequence>
<dbReference type="GO" id="GO:0005886">
    <property type="term" value="C:plasma membrane"/>
    <property type="evidence" value="ECO:0007669"/>
    <property type="project" value="UniProtKB-SubCell"/>
</dbReference>
<evidence type="ECO:0000256" key="5">
    <source>
        <dbReference type="ARBA" id="ARBA00023136"/>
    </source>
</evidence>
<organism evidence="7 8">
    <name type="scientific">Solidesulfovibrio fructosivorans JJ]</name>
    <dbReference type="NCBI Taxonomy" id="596151"/>
    <lineage>
        <taxon>Bacteria</taxon>
        <taxon>Pseudomonadati</taxon>
        <taxon>Thermodesulfobacteriota</taxon>
        <taxon>Desulfovibrionia</taxon>
        <taxon>Desulfovibrionales</taxon>
        <taxon>Desulfovibrionaceae</taxon>
        <taxon>Solidesulfovibrio</taxon>
    </lineage>
</organism>
<dbReference type="Gene3D" id="1.10.10.10">
    <property type="entry name" value="Winged helix-like DNA-binding domain superfamily/Winged helix DNA-binding domain"/>
    <property type="match status" value="1"/>
</dbReference>
<evidence type="ECO:0000256" key="1">
    <source>
        <dbReference type="ARBA" id="ARBA00004651"/>
    </source>
</evidence>
<evidence type="ECO:0000313" key="8">
    <source>
        <dbReference type="Proteomes" id="UP000006250"/>
    </source>
</evidence>
<dbReference type="RefSeq" id="WP_005992195.1">
    <property type="nucleotide sequence ID" value="NZ_AECZ01000006.1"/>
</dbReference>
<dbReference type="InterPro" id="IPR017039">
    <property type="entry name" value="Virul_fac_BrkB"/>
</dbReference>
<name>E1JUH5_SOLFR</name>
<comment type="caution">
    <text evidence="7">The sequence shown here is derived from an EMBL/GenBank/DDBJ whole genome shotgun (WGS) entry which is preliminary data.</text>
</comment>
<dbReference type="PANTHER" id="PTHR30213">
    <property type="entry name" value="INNER MEMBRANE PROTEIN YHJD"/>
    <property type="match status" value="1"/>
</dbReference>
<dbReference type="NCBIfam" id="TIGR00765">
    <property type="entry name" value="yihY_not_rbn"/>
    <property type="match status" value="1"/>
</dbReference>
<dbReference type="EMBL" id="AECZ01000006">
    <property type="protein sequence ID" value="EFL52105.1"/>
    <property type="molecule type" value="Genomic_DNA"/>
</dbReference>
<feature type="transmembrane region" description="Helical" evidence="6">
    <location>
        <begin position="273"/>
        <end position="293"/>
    </location>
</feature>
<evidence type="ECO:0000256" key="3">
    <source>
        <dbReference type="ARBA" id="ARBA00022692"/>
    </source>
</evidence>
<evidence type="ECO:0000313" key="7">
    <source>
        <dbReference type="EMBL" id="EFL52105.1"/>
    </source>
</evidence>
<dbReference type="AlphaFoldDB" id="E1JUH5"/>
<keyword evidence="3 6" id="KW-0812">Transmembrane</keyword>
<evidence type="ECO:0000256" key="2">
    <source>
        <dbReference type="ARBA" id="ARBA00022475"/>
    </source>
</evidence>
<protein>
    <submittedName>
        <fullName evidence="7">Ribonuclease BN</fullName>
    </submittedName>
</protein>
<dbReference type="eggNOG" id="COG1295">
    <property type="taxonomic scope" value="Bacteria"/>
</dbReference>
<keyword evidence="2" id="KW-1003">Cell membrane</keyword>
<proteinExistence type="predicted"/>